<evidence type="ECO:0000313" key="2">
    <source>
        <dbReference type="EMBL" id="VFR86228.1"/>
    </source>
</evidence>
<gene>
    <name evidence="1" type="ORF">ISE1_2719</name>
    <name evidence="2" type="ORF">ISE2_4469</name>
</gene>
<dbReference type="EMBL" id="CAADIN010000014">
    <property type="protein sequence ID" value="VFR86228.1"/>
    <property type="molecule type" value="Genomic_DNA"/>
</dbReference>
<reference evidence="1" key="1">
    <citation type="submission" date="2019-03" db="EMBL/GenBank/DDBJ databases">
        <authorList>
            <person name="Danneels B."/>
        </authorList>
    </citation>
    <scope>NUCLEOTIDE SEQUENCE</scope>
</reference>
<proteinExistence type="predicted"/>
<evidence type="ECO:0000313" key="1">
    <source>
        <dbReference type="EMBL" id="VFR81202.1"/>
    </source>
</evidence>
<name>A0A484U2B4_9ZZZZ</name>
<organism evidence="1">
    <name type="scientific">plant metagenome</name>
    <dbReference type="NCBI Taxonomy" id="1297885"/>
    <lineage>
        <taxon>unclassified sequences</taxon>
        <taxon>metagenomes</taxon>
        <taxon>organismal metagenomes</taxon>
    </lineage>
</organism>
<dbReference type="EMBL" id="CAADIM010000018">
    <property type="protein sequence ID" value="VFR81202.1"/>
    <property type="molecule type" value="Genomic_DNA"/>
</dbReference>
<protein>
    <submittedName>
        <fullName evidence="1">Uncharacterized protein</fullName>
    </submittedName>
</protein>
<accession>A0A484U2B4</accession>
<dbReference type="AlphaFoldDB" id="A0A484U2B4"/>
<sequence length="148" mass="15628">MRALNAIGGRVHAMLEQGPGVHVVELATSIEIWVNGGSPVESYATQATFAAAYGLDLPAGGPVKSDEAIIEAVATANAHLENACLPSLRELEQAVTAGAPQVQDFTPHGQRQDDYAMGWNSAMGRVYDRMRSVLVAQRAINNAAQTDA</sequence>